<dbReference type="InterPro" id="IPR000792">
    <property type="entry name" value="Tscrpt_reg_LuxR_C"/>
</dbReference>
<name>T0GWY1_9SPHN</name>
<evidence type="ECO:0000313" key="3">
    <source>
        <dbReference type="Proteomes" id="UP000015524"/>
    </source>
</evidence>
<dbReference type="EMBL" id="ATIB01000027">
    <property type="protein sequence ID" value="EQB05187.1"/>
    <property type="molecule type" value="Genomic_DNA"/>
</dbReference>
<keyword evidence="3" id="KW-1185">Reference proteome</keyword>
<dbReference type="PATRIC" id="fig|1114964.8.peg.4366"/>
<comment type="caution">
    <text evidence="2">The sequence shown here is derived from an EMBL/GenBank/DDBJ whole genome shotgun (WGS) entry which is preliminary data.</text>
</comment>
<dbReference type="GO" id="GO:0003677">
    <property type="term" value="F:DNA binding"/>
    <property type="evidence" value="ECO:0007669"/>
    <property type="project" value="InterPro"/>
</dbReference>
<proteinExistence type="predicted"/>
<dbReference type="InterPro" id="IPR036388">
    <property type="entry name" value="WH-like_DNA-bd_sf"/>
</dbReference>
<dbReference type="Gene3D" id="1.10.10.10">
    <property type="entry name" value="Winged helix-like DNA-binding domain superfamily/Winged helix DNA-binding domain"/>
    <property type="match status" value="1"/>
</dbReference>
<dbReference type="SMART" id="SM00421">
    <property type="entry name" value="HTH_LUXR"/>
    <property type="match status" value="1"/>
</dbReference>
<dbReference type="Pfam" id="PF00196">
    <property type="entry name" value="GerE"/>
    <property type="match status" value="1"/>
</dbReference>
<reference evidence="2 3" key="1">
    <citation type="journal article" date="2013" name="Genome Announc.">
        <title>Draft Genome Sequence of a Hexachlorocyclohexane-Degrading Bacterium, Sphingobium baderi Strain LL03T.</title>
        <authorList>
            <person name="Kaur J."/>
            <person name="Verma H."/>
            <person name="Tripathi C."/>
            <person name="Khurana J.P."/>
            <person name="Lal R."/>
        </authorList>
    </citation>
    <scope>NUCLEOTIDE SEQUENCE [LARGE SCALE GENOMIC DNA]</scope>
    <source>
        <strain evidence="2 3">LL03</strain>
    </source>
</reference>
<dbReference type="PROSITE" id="PS50043">
    <property type="entry name" value="HTH_LUXR_2"/>
    <property type="match status" value="1"/>
</dbReference>
<dbReference type="eggNOG" id="COG2771">
    <property type="taxonomic scope" value="Bacteria"/>
</dbReference>
<sequence length="108" mass="11742">MPAVTSEFEAHADVDIVAVVGSQLLVIVHSGRRWHSSAPTILRTAFGLSIAEIDVALALARGETRDEIAAARRTSVQTVRAQLKSIFAKLSVTREIELVTMFGETLRL</sequence>
<dbReference type="InterPro" id="IPR016032">
    <property type="entry name" value="Sig_transdc_resp-reg_C-effctor"/>
</dbReference>
<accession>T0GWY1</accession>
<organism evidence="2 3">
    <name type="scientific">Sphingobium baderi LL03</name>
    <dbReference type="NCBI Taxonomy" id="1114964"/>
    <lineage>
        <taxon>Bacteria</taxon>
        <taxon>Pseudomonadati</taxon>
        <taxon>Pseudomonadota</taxon>
        <taxon>Alphaproteobacteria</taxon>
        <taxon>Sphingomonadales</taxon>
        <taxon>Sphingomonadaceae</taxon>
        <taxon>Sphingobium</taxon>
    </lineage>
</organism>
<dbReference type="RefSeq" id="WP_021243653.1">
    <property type="nucleotide sequence ID" value="NZ_ATIB01000027.1"/>
</dbReference>
<dbReference type="Proteomes" id="UP000015524">
    <property type="component" value="Unassembled WGS sequence"/>
</dbReference>
<feature type="domain" description="HTH luxR-type" evidence="1">
    <location>
        <begin position="41"/>
        <end position="106"/>
    </location>
</feature>
<dbReference type="OrthoDB" id="7425190at2"/>
<dbReference type="GO" id="GO:0006355">
    <property type="term" value="P:regulation of DNA-templated transcription"/>
    <property type="evidence" value="ECO:0007669"/>
    <property type="project" value="InterPro"/>
</dbReference>
<dbReference type="AlphaFoldDB" id="T0GWY1"/>
<protein>
    <recommendedName>
        <fullName evidence="1">HTH luxR-type domain-containing protein</fullName>
    </recommendedName>
</protein>
<evidence type="ECO:0000259" key="1">
    <source>
        <dbReference type="PROSITE" id="PS50043"/>
    </source>
</evidence>
<dbReference type="SUPFAM" id="SSF46894">
    <property type="entry name" value="C-terminal effector domain of the bipartite response regulators"/>
    <property type="match status" value="1"/>
</dbReference>
<gene>
    <name evidence="2" type="ORF">L485_03445</name>
</gene>
<evidence type="ECO:0000313" key="2">
    <source>
        <dbReference type="EMBL" id="EQB05187.1"/>
    </source>
</evidence>